<dbReference type="InterPro" id="IPR010119">
    <property type="entry name" value="Gluconeogen_factor"/>
</dbReference>
<name>A0A380BVF8_9GAMM</name>
<dbReference type="InterPro" id="IPR038136">
    <property type="entry name" value="CofD-like_dom_sf"/>
</dbReference>
<evidence type="ECO:0000256" key="2">
    <source>
        <dbReference type="HAMAP-Rule" id="MF_00973"/>
    </source>
</evidence>
<reference evidence="3 4" key="1">
    <citation type="submission" date="2018-06" db="EMBL/GenBank/DDBJ databases">
        <authorList>
            <consortium name="Pathogen Informatics"/>
            <person name="Doyle S."/>
        </authorList>
    </citation>
    <scope>NUCLEOTIDE SEQUENCE [LARGE SCALE GENOMIC DNA]</scope>
    <source>
        <strain evidence="3 4">NCTC10738</strain>
    </source>
</reference>
<dbReference type="CDD" id="cd07187">
    <property type="entry name" value="YvcK_like"/>
    <property type="match status" value="1"/>
</dbReference>
<sequence>MQAQLFSQYRQVVAIGGGHGLGRVLSALAFLGNHLTGIVATTDNGGSTGRLRNSNDCIAWGDLRNCLSQLAHKPSVGSLLFEYRFDGQDELSGHNLGNLILTALDQLCVRPLEAINLIRGLLKIETRLYPMSEQPTHLLALDVSGSKVFGELEVDSMAERPVAMNLEPMVRATEEAVAALTAAELIILSPGSFLTSLMPPLLLPELAAAIKNSAAKVVFIDNLKPEASVAGELSLNAKLDWCQQLIGTGRIDAVLCHGQPAQEGLIYRSPLADPIQSGCHDRDALVSALVQALQPKKLIA</sequence>
<gene>
    <name evidence="3" type="ORF">NCTC10738_03913</name>
</gene>
<evidence type="ECO:0000313" key="4">
    <source>
        <dbReference type="Proteomes" id="UP000254069"/>
    </source>
</evidence>
<comment type="subcellular location">
    <subcellularLocation>
        <location evidence="2">Cytoplasm</location>
    </subcellularLocation>
</comment>
<dbReference type="Proteomes" id="UP000254069">
    <property type="component" value="Unassembled WGS sequence"/>
</dbReference>
<protein>
    <recommendedName>
        <fullName evidence="2">Putative gluconeogenesis factor</fullName>
    </recommendedName>
</protein>
<dbReference type="NCBIfam" id="TIGR01826">
    <property type="entry name" value="CofD_related"/>
    <property type="match status" value="1"/>
</dbReference>
<proteinExistence type="inferred from homology"/>
<organism evidence="3 4">
    <name type="scientific">Shewanella algae</name>
    <dbReference type="NCBI Taxonomy" id="38313"/>
    <lineage>
        <taxon>Bacteria</taxon>
        <taxon>Pseudomonadati</taxon>
        <taxon>Pseudomonadota</taxon>
        <taxon>Gammaproteobacteria</taxon>
        <taxon>Alteromonadales</taxon>
        <taxon>Shewanellaceae</taxon>
        <taxon>Shewanella</taxon>
    </lineage>
</organism>
<keyword evidence="1 2" id="KW-0963">Cytoplasm</keyword>
<dbReference type="AlphaFoldDB" id="A0A380BVF8"/>
<dbReference type="GO" id="GO:0043743">
    <property type="term" value="F:LPPG:FO 2-phospho-L-lactate transferase activity"/>
    <property type="evidence" value="ECO:0007669"/>
    <property type="project" value="InterPro"/>
</dbReference>
<accession>A0A380BVF8</accession>
<dbReference type="PANTHER" id="PTHR30135">
    <property type="entry name" value="UNCHARACTERIZED PROTEIN YVCK-RELATED"/>
    <property type="match status" value="1"/>
</dbReference>
<dbReference type="GO" id="GO:0005737">
    <property type="term" value="C:cytoplasm"/>
    <property type="evidence" value="ECO:0007669"/>
    <property type="project" value="UniProtKB-SubCell"/>
</dbReference>
<dbReference type="EMBL" id="UGYO01000002">
    <property type="protein sequence ID" value="SUJ06824.1"/>
    <property type="molecule type" value="Genomic_DNA"/>
</dbReference>
<dbReference type="RefSeq" id="WP_071238158.1">
    <property type="nucleotide sequence ID" value="NZ_AP024609.1"/>
</dbReference>
<comment type="function">
    <text evidence="2">Required for morphogenesis under gluconeogenic growth conditions.</text>
</comment>
<dbReference type="Gene3D" id="3.40.50.10680">
    <property type="entry name" value="CofD-like domains"/>
    <property type="match status" value="1"/>
</dbReference>
<dbReference type="HAMAP" id="MF_00973">
    <property type="entry name" value="Gluconeogen_factor"/>
    <property type="match status" value="1"/>
</dbReference>
<evidence type="ECO:0000256" key="1">
    <source>
        <dbReference type="ARBA" id="ARBA00022490"/>
    </source>
</evidence>
<dbReference type="Pfam" id="PF01933">
    <property type="entry name" value="CofD"/>
    <property type="match status" value="1"/>
</dbReference>
<dbReference type="SUPFAM" id="SSF142338">
    <property type="entry name" value="CofD-like"/>
    <property type="match status" value="1"/>
</dbReference>
<evidence type="ECO:0000313" key="3">
    <source>
        <dbReference type="EMBL" id="SUJ06824.1"/>
    </source>
</evidence>
<dbReference type="PANTHER" id="PTHR30135:SF3">
    <property type="entry name" value="GLUCONEOGENESIS FACTOR-RELATED"/>
    <property type="match status" value="1"/>
</dbReference>
<keyword evidence="4" id="KW-1185">Reference proteome</keyword>
<dbReference type="InterPro" id="IPR002882">
    <property type="entry name" value="CofD"/>
</dbReference>
<comment type="similarity">
    <text evidence="2">Belongs to the gluconeogenesis factor family.</text>
</comment>
<dbReference type="GO" id="GO:0008360">
    <property type="term" value="P:regulation of cell shape"/>
    <property type="evidence" value="ECO:0007669"/>
    <property type="project" value="UniProtKB-UniRule"/>
</dbReference>